<dbReference type="SUPFAM" id="SSF142764">
    <property type="entry name" value="YgbK-like"/>
    <property type="match status" value="1"/>
</dbReference>
<keyword evidence="6" id="KW-0119">Carbohydrate metabolism</keyword>
<keyword evidence="2" id="KW-0808">Transferase</keyword>
<dbReference type="InterPro" id="IPR042213">
    <property type="entry name" value="NBD_C_sf"/>
</dbReference>
<evidence type="ECO:0000256" key="6">
    <source>
        <dbReference type="ARBA" id="ARBA00023277"/>
    </source>
</evidence>
<comment type="caution">
    <text evidence="9">The sequence shown here is derived from an EMBL/GenBank/DDBJ whole genome shotgun (WGS) entry which is preliminary data.</text>
</comment>
<keyword evidence="3" id="KW-0547">Nucleotide-binding</keyword>
<feature type="domain" description="Four-carbon acid sugar kinase nucleotide binding" evidence="8">
    <location>
        <begin position="259"/>
        <end position="414"/>
    </location>
</feature>
<proteinExistence type="inferred from homology"/>
<evidence type="ECO:0000313" key="9">
    <source>
        <dbReference type="EMBL" id="TQL75903.1"/>
    </source>
</evidence>
<dbReference type="AlphaFoldDB" id="A0A543ATJ7"/>
<evidence type="ECO:0000259" key="7">
    <source>
        <dbReference type="Pfam" id="PF07005"/>
    </source>
</evidence>
<dbReference type="Pfam" id="PF07005">
    <property type="entry name" value="SBD_N"/>
    <property type="match status" value="1"/>
</dbReference>
<keyword evidence="4" id="KW-0418">Kinase</keyword>
<dbReference type="EMBL" id="VFOW01000001">
    <property type="protein sequence ID" value="TQL75903.1"/>
    <property type="molecule type" value="Genomic_DNA"/>
</dbReference>
<dbReference type="InterPro" id="IPR010737">
    <property type="entry name" value="4-carb_acid_sugar_kinase_N"/>
</dbReference>
<dbReference type="InterPro" id="IPR037051">
    <property type="entry name" value="4-carb_acid_sugar_kinase_N_sf"/>
</dbReference>
<evidence type="ECO:0000256" key="2">
    <source>
        <dbReference type="ARBA" id="ARBA00022679"/>
    </source>
</evidence>
<feature type="domain" description="Four-carbon acid sugar kinase N-terminal" evidence="7">
    <location>
        <begin position="15"/>
        <end position="239"/>
    </location>
</feature>
<evidence type="ECO:0000256" key="1">
    <source>
        <dbReference type="ARBA" id="ARBA00005715"/>
    </source>
</evidence>
<keyword evidence="10" id="KW-1185">Reference proteome</keyword>
<keyword evidence="5" id="KW-0067">ATP-binding</keyword>
<dbReference type="GO" id="GO:0005524">
    <property type="term" value="F:ATP binding"/>
    <property type="evidence" value="ECO:0007669"/>
    <property type="project" value="UniProtKB-KW"/>
</dbReference>
<organism evidence="9 10">
    <name type="scientific">Stackebrandtia endophytica</name>
    <dbReference type="NCBI Taxonomy" id="1496996"/>
    <lineage>
        <taxon>Bacteria</taxon>
        <taxon>Bacillati</taxon>
        <taxon>Actinomycetota</taxon>
        <taxon>Actinomycetes</taxon>
        <taxon>Glycomycetales</taxon>
        <taxon>Glycomycetaceae</taxon>
        <taxon>Stackebrandtia</taxon>
    </lineage>
</organism>
<dbReference type="Gene3D" id="3.40.50.10840">
    <property type="entry name" value="Putative sugar-binding, N-terminal domain"/>
    <property type="match status" value="1"/>
</dbReference>
<dbReference type="InParanoid" id="A0A543ATJ7"/>
<sequence length="435" mass="45990">MMSHASPLESGIRTVVLDDDPTGTQSATGVHVLFSWDETSLRHAFTENPSVYVLTNTRSVDRSTAVALVSEIRDNARAAAASLGAGVRFVLRGDSTLRGHVFAESEQFMTSDSVMVFVPAFPEGGRQTLDNVHYVMIDGVATPVHRTEFAADPVFPFTSTTLADYVREKSSLTPVGASLSEVRSDALATMLEEAAAGSVVLPDVEDNDDIRRIGTAIREAAARGRDIVVRCGAPLAAELAGVVSTETFTPAGAPPESVLLVCGSHTFAAGEQLRALEGRWGPSLTLSTPDAMADPAAAGRQLAARAKRRLADQPIVVIASERDRLPEHGTLHHGQRVMEALITCVETLVEHVDLVVSKGGITSAEVAQSGIGADSALVRGQIRPGISVWQLTDRNDRPLELVVVPGNVGSKDTLVDIIDAYEVGSADSSRSTVPA</sequence>
<dbReference type="Pfam" id="PF17042">
    <property type="entry name" value="NBD_C"/>
    <property type="match status" value="1"/>
</dbReference>
<dbReference type="GO" id="GO:0016301">
    <property type="term" value="F:kinase activity"/>
    <property type="evidence" value="ECO:0007669"/>
    <property type="project" value="UniProtKB-KW"/>
</dbReference>
<dbReference type="Proteomes" id="UP000317043">
    <property type="component" value="Unassembled WGS sequence"/>
</dbReference>
<evidence type="ECO:0000256" key="5">
    <source>
        <dbReference type="ARBA" id="ARBA00022840"/>
    </source>
</evidence>
<dbReference type="RefSeq" id="WP_211347570.1">
    <property type="nucleotide sequence ID" value="NZ_JBHTGS010000001.1"/>
</dbReference>
<dbReference type="InterPro" id="IPR031475">
    <property type="entry name" value="NBD_C"/>
</dbReference>
<protein>
    <submittedName>
        <fullName evidence="9">Uncharacterized protein YgbK (DUF1537 family)</fullName>
    </submittedName>
</protein>
<evidence type="ECO:0000313" key="10">
    <source>
        <dbReference type="Proteomes" id="UP000317043"/>
    </source>
</evidence>
<evidence type="ECO:0000259" key="8">
    <source>
        <dbReference type="Pfam" id="PF17042"/>
    </source>
</evidence>
<evidence type="ECO:0000256" key="3">
    <source>
        <dbReference type="ARBA" id="ARBA00022741"/>
    </source>
</evidence>
<comment type="similarity">
    <text evidence="1">Belongs to the four-carbon acid sugar kinase family.</text>
</comment>
<evidence type="ECO:0000256" key="4">
    <source>
        <dbReference type="ARBA" id="ARBA00022777"/>
    </source>
</evidence>
<gene>
    <name evidence="9" type="ORF">FB566_1419</name>
</gene>
<dbReference type="Gene3D" id="3.40.980.20">
    <property type="entry name" value="Four-carbon acid sugar kinase, nucleotide binding domain"/>
    <property type="match status" value="1"/>
</dbReference>
<name>A0A543ATJ7_9ACTN</name>
<reference evidence="9 10" key="1">
    <citation type="submission" date="2019-06" db="EMBL/GenBank/DDBJ databases">
        <title>Sequencing the genomes of 1000 actinobacteria strains.</title>
        <authorList>
            <person name="Klenk H.-P."/>
        </authorList>
    </citation>
    <scope>NUCLEOTIDE SEQUENCE [LARGE SCALE GENOMIC DNA]</scope>
    <source>
        <strain evidence="9 10">DSM 45928</strain>
    </source>
</reference>
<accession>A0A543ATJ7</accession>